<feature type="compositionally biased region" description="Pro residues" evidence="2">
    <location>
        <begin position="177"/>
        <end position="207"/>
    </location>
</feature>
<comment type="caution">
    <text evidence="3">The sequence shown here is derived from an EMBL/GenBank/DDBJ whole genome shotgun (WGS) entry which is preliminary data.</text>
</comment>
<keyword evidence="1" id="KW-0175">Coiled coil</keyword>
<proteinExistence type="predicted"/>
<feature type="compositionally biased region" description="Polar residues" evidence="2">
    <location>
        <begin position="48"/>
        <end position="57"/>
    </location>
</feature>
<evidence type="ECO:0000313" key="4">
    <source>
        <dbReference type="Proteomes" id="UP001447188"/>
    </source>
</evidence>
<protein>
    <submittedName>
        <fullName evidence="3">Uncharacterized protein</fullName>
    </submittedName>
</protein>
<feature type="coiled-coil region" evidence="1">
    <location>
        <begin position="119"/>
        <end position="146"/>
    </location>
</feature>
<evidence type="ECO:0000313" key="3">
    <source>
        <dbReference type="EMBL" id="KAL0630515.1"/>
    </source>
</evidence>
<evidence type="ECO:0000256" key="2">
    <source>
        <dbReference type="SAM" id="MobiDB-lite"/>
    </source>
</evidence>
<feature type="non-terminal residue" evidence="3">
    <location>
        <position position="401"/>
    </location>
</feature>
<keyword evidence="4" id="KW-1185">Reference proteome</keyword>
<feature type="compositionally biased region" description="Low complexity" evidence="2">
    <location>
        <begin position="10"/>
        <end position="34"/>
    </location>
</feature>
<dbReference type="EMBL" id="JBBBZM010000567">
    <property type="protein sequence ID" value="KAL0630515.1"/>
    <property type="molecule type" value="Genomic_DNA"/>
</dbReference>
<gene>
    <name evidence="3" type="ORF">Q9L58_010638</name>
</gene>
<feature type="region of interest" description="Disordered" evidence="2">
    <location>
        <begin position="1"/>
        <end position="76"/>
    </location>
</feature>
<accession>A0ABR3G3K5</accession>
<reference evidence="3 4" key="1">
    <citation type="submission" date="2024-02" db="EMBL/GenBank/DDBJ databases">
        <title>Discinaceae phylogenomics.</title>
        <authorList>
            <person name="Dirks A.C."/>
            <person name="James T.Y."/>
        </authorList>
    </citation>
    <scope>NUCLEOTIDE SEQUENCE [LARGE SCALE GENOMIC DNA]</scope>
    <source>
        <strain evidence="3 4">ACD0624</strain>
    </source>
</reference>
<feature type="region of interest" description="Disordered" evidence="2">
    <location>
        <begin position="174"/>
        <end position="211"/>
    </location>
</feature>
<evidence type="ECO:0000256" key="1">
    <source>
        <dbReference type="SAM" id="Coils"/>
    </source>
</evidence>
<name>A0ABR3G3K5_9PEZI</name>
<sequence length="401" mass="42334">MPPKGKKNNNKSASSSTNVTGGESSSTATSSTTSPPNPSVAPPLAPIFTSSSPNRGRSPSKRPRANTSDSPPPTNTMETLVSTMVSLTGVQNEQATTIRNFAKIIAEVHHFKTQCSPHIIALMEDMKALRANITSLTARIAALETAPPPSPPPQITNAGPSDQLLALPARIDALESAPPPTPSPPPFPSAWPPPSFPSALPPPPSPSPSYAEVASKAANKRQNSKAKAAEKLVNTETTKLQRQLVISCKPPPPTTITNDAILASVNNALKTTGIRFILARRSLKGNLVLQTAPANTASEATDHGNTIASCLTSLGCTPTLMRANAIWTSFLVHNIPTSTTAEEVATAIQLSYPSLTLCRHPHWLTTQDKRKEKTHSTMVITLPRPLTLANLGLTSLAISNQ</sequence>
<feature type="compositionally biased region" description="Polar residues" evidence="2">
    <location>
        <begin position="65"/>
        <end position="76"/>
    </location>
</feature>
<dbReference type="Proteomes" id="UP001447188">
    <property type="component" value="Unassembled WGS sequence"/>
</dbReference>
<organism evidence="3 4">
    <name type="scientific">Discina gigas</name>
    <dbReference type="NCBI Taxonomy" id="1032678"/>
    <lineage>
        <taxon>Eukaryota</taxon>
        <taxon>Fungi</taxon>
        <taxon>Dikarya</taxon>
        <taxon>Ascomycota</taxon>
        <taxon>Pezizomycotina</taxon>
        <taxon>Pezizomycetes</taxon>
        <taxon>Pezizales</taxon>
        <taxon>Discinaceae</taxon>
        <taxon>Discina</taxon>
    </lineage>
</organism>
<feature type="compositionally biased region" description="Pro residues" evidence="2">
    <location>
        <begin position="35"/>
        <end position="45"/>
    </location>
</feature>